<evidence type="ECO:0000313" key="2">
    <source>
        <dbReference type="Proteomes" id="UP001366060"/>
    </source>
</evidence>
<dbReference type="Gene3D" id="3.40.50.11110">
    <property type="entry name" value="Sialyltransferase, C-terminal GT-B Rossman nucleotide-binding domain"/>
    <property type="match status" value="1"/>
</dbReference>
<comment type="caution">
    <text evidence="1">The sequence shown here is derived from an EMBL/GenBank/DDBJ whole genome shotgun (WGS) entry which is preliminary data.</text>
</comment>
<dbReference type="RefSeq" id="WP_341628169.1">
    <property type="nucleotide sequence ID" value="NZ_JBAKBA010000023.1"/>
</dbReference>
<dbReference type="Proteomes" id="UP001366060">
    <property type="component" value="Unassembled WGS sequence"/>
</dbReference>
<dbReference type="Pfam" id="PF07922">
    <property type="entry name" value="Glyco_transf_52"/>
    <property type="match status" value="1"/>
</dbReference>
<dbReference type="InterPro" id="IPR012477">
    <property type="entry name" value="Glyco_transf_52"/>
</dbReference>
<sequence length="358" mass="41529">MNIFLCSTVRHLLFALLKGLSKPEKISYILMITDQQNIDIDSYDLLTLPEHIQVIFIKRSDINKSLLKYKRGRGIKFLSNFNVHTSSTLQNYFKKLLFTKLIPIVNDVTQLDNTNLYLFNDRNKLSRLLRLAFDKYSIIEDGTGNYKGIKFKLLERAINILKGNKQKKRYFGDDCRCECIYLLNPLGGPEYLKDKVTSIDFIQADNVHKYCMPFFKAEGIGCNINYILATQPIGVFADLKLDFKVYNKIIKIFRDNGLKLFIKTHPRESIQEFKNKYIGVDFIESKVPLELVIFSNQTKCHIISLCSSAGLGFENYCERVTLISDDEHENLKKILDTWKNDEAILDKVLNKSFLRLLS</sequence>
<gene>
    <name evidence="1" type="ORF">V6255_10815</name>
</gene>
<evidence type="ECO:0000313" key="1">
    <source>
        <dbReference type="EMBL" id="MEL0659629.1"/>
    </source>
</evidence>
<dbReference type="EMBL" id="JBAKBA010000023">
    <property type="protein sequence ID" value="MEL0659629.1"/>
    <property type="molecule type" value="Genomic_DNA"/>
</dbReference>
<reference evidence="1 2" key="1">
    <citation type="submission" date="2024-02" db="EMBL/GenBank/DDBJ databases">
        <title>Bacteria isolated from the canopy kelp, Nereocystis luetkeana.</title>
        <authorList>
            <person name="Pfister C.A."/>
            <person name="Younker I.T."/>
            <person name="Light S.H."/>
        </authorList>
    </citation>
    <scope>NUCLEOTIDE SEQUENCE [LARGE SCALE GENOMIC DNA]</scope>
    <source>
        <strain evidence="1 2">TI.2.07</strain>
    </source>
</reference>
<proteinExistence type="predicted"/>
<accession>A0ABU9HCM8</accession>
<protein>
    <submittedName>
        <fullName evidence="1">Glycosyltransferase family 52</fullName>
    </submittedName>
</protein>
<organism evidence="1 2">
    <name type="scientific">Psychromonas arctica</name>
    <dbReference type="NCBI Taxonomy" id="168275"/>
    <lineage>
        <taxon>Bacteria</taxon>
        <taxon>Pseudomonadati</taxon>
        <taxon>Pseudomonadota</taxon>
        <taxon>Gammaproteobacteria</taxon>
        <taxon>Alteromonadales</taxon>
        <taxon>Psychromonadaceae</taxon>
        <taxon>Psychromonas</taxon>
    </lineage>
</organism>
<keyword evidence="2" id="KW-1185">Reference proteome</keyword>
<name>A0ABU9HCM8_9GAMM</name>